<dbReference type="EMBL" id="JBHRXV010000009">
    <property type="protein sequence ID" value="MFC3712897.1"/>
    <property type="molecule type" value="Genomic_DNA"/>
</dbReference>
<reference evidence="2" key="1">
    <citation type="journal article" date="2019" name="Int. J. Syst. Evol. Microbiol.">
        <title>The Global Catalogue of Microorganisms (GCM) 10K type strain sequencing project: providing services to taxonomists for standard genome sequencing and annotation.</title>
        <authorList>
            <consortium name="The Broad Institute Genomics Platform"/>
            <consortium name="The Broad Institute Genome Sequencing Center for Infectious Disease"/>
            <person name="Wu L."/>
            <person name="Ma J."/>
        </authorList>
    </citation>
    <scope>NUCLEOTIDE SEQUENCE [LARGE SCALE GENOMIC DNA]</scope>
    <source>
        <strain evidence="2">KCTC 42644</strain>
    </source>
</reference>
<dbReference type="RefSeq" id="WP_380860682.1">
    <property type="nucleotide sequence ID" value="NZ_JBHRXV010000009.1"/>
</dbReference>
<name>A0ABV7XCC3_9SPHN</name>
<evidence type="ECO:0000313" key="1">
    <source>
        <dbReference type="EMBL" id="MFC3712897.1"/>
    </source>
</evidence>
<dbReference type="Proteomes" id="UP001595615">
    <property type="component" value="Unassembled WGS sequence"/>
</dbReference>
<evidence type="ECO:0000313" key="2">
    <source>
        <dbReference type="Proteomes" id="UP001595615"/>
    </source>
</evidence>
<organism evidence="1 2">
    <name type="scientific">Sphingoaurantiacus capsulatus</name>
    <dbReference type="NCBI Taxonomy" id="1771310"/>
    <lineage>
        <taxon>Bacteria</taxon>
        <taxon>Pseudomonadati</taxon>
        <taxon>Pseudomonadota</taxon>
        <taxon>Alphaproteobacteria</taxon>
        <taxon>Sphingomonadales</taxon>
        <taxon>Sphingosinicellaceae</taxon>
        <taxon>Sphingoaurantiacus</taxon>
    </lineage>
</organism>
<comment type="caution">
    <text evidence="1">The sequence shown here is derived from an EMBL/GenBank/DDBJ whole genome shotgun (WGS) entry which is preliminary data.</text>
</comment>
<proteinExistence type="predicted"/>
<sequence length="86" mass="10351">MLWSTPEEQPRQSQATQPVSLFQFLARSHPPRVMMYVKYPLLLRNVEDLLHERGIDICHETVRFWRNRFGPMFAAEILKAWKFLLH</sequence>
<accession>A0ABV7XCC3</accession>
<protein>
    <recommendedName>
        <fullName evidence="3">Transposase</fullName>
    </recommendedName>
</protein>
<evidence type="ECO:0008006" key="3">
    <source>
        <dbReference type="Google" id="ProtNLM"/>
    </source>
</evidence>
<keyword evidence="2" id="KW-1185">Reference proteome</keyword>
<gene>
    <name evidence="1" type="ORF">ACFOMD_09965</name>
</gene>